<keyword evidence="10 13" id="KW-0503">Monooxygenase</keyword>
<keyword evidence="5" id="KW-0812">Transmembrane</keyword>
<dbReference type="SUPFAM" id="SSF48264">
    <property type="entry name" value="Cytochrome P450"/>
    <property type="match status" value="1"/>
</dbReference>
<dbReference type="GO" id="GO:0016020">
    <property type="term" value="C:membrane"/>
    <property type="evidence" value="ECO:0007669"/>
    <property type="project" value="UniProtKB-SubCell"/>
</dbReference>
<dbReference type="GO" id="GO:0004497">
    <property type="term" value="F:monooxygenase activity"/>
    <property type="evidence" value="ECO:0007669"/>
    <property type="project" value="UniProtKB-KW"/>
</dbReference>
<evidence type="ECO:0000256" key="2">
    <source>
        <dbReference type="ARBA" id="ARBA00004370"/>
    </source>
</evidence>
<dbReference type="FunFam" id="1.10.630.10:FF:000063">
    <property type="entry name" value="Cytochrome P450 monooxygenase"/>
    <property type="match status" value="1"/>
</dbReference>
<keyword evidence="9 12" id="KW-0408">Iron</keyword>
<name>A0A5N6UIB4_ASPTM</name>
<dbReference type="InterPro" id="IPR050121">
    <property type="entry name" value="Cytochrome_P450_monoxygenase"/>
</dbReference>
<evidence type="ECO:0000256" key="11">
    <source>
        <dbReference type="ARBA" id="ARBA00023136"/>
    </source>
</evidence>
<evidence type="ECO:0000256" key="7">
    <source>
        <dbReference type="ARBA" id="ARBA00022989"/>
    </source>
</evidence>
<evidence type="ECO:0000313" key="15">
    <source>
        <dbReference type="Proteomes" id="UP000326950"/>
    </source>
</evidence>
<dbReference type="Gene3D" id="1.10.630.10">
    <property type="entry name" value="Cytochrome P450"/>
    <property type="match status" value="1"/>
</dbReference>
<dbReference type="Proteomes" id="UP000326950">
    <property type="component" value="Unassembled WGS sequence"/>
</dbReference>
<dbReference type="PRINTS" id="PR00463">
    <property type="entry name" value="EP450I"/>
</dbReference>
<dbReference type="EMBL" id="ML738697">
    <property type="protein sequence ID" value="KAE8158367.1"/>
    <property type="molecule type" value="Genomic_DNA"/>
</dbReference>
<dbReference type="InterPro" id="IPR002401">
    <property type="entry name" value="Cyt_P450_E_grp-I"/>
</dbReference>
<keyword evidence="8 13" id="KW-0560">Oxidoreductase</keyword>
<evidence type="ECO:0000256" key="4">
    <source>
        <dbReference type="ARBA" id="ARBA00022617"/>
    </source>
</evidence>
<dbReference type="PANTHER" id="PTHR24305:SF237">
    <property type="entry name" value="CYTOCHROME P450 MONOOXYGENASE ATNE-RELATED"/>
    <property type="match status" value="1"/>
</dbReference>
<dbReference type="CDD" id="cd11061">
    <property type="entry name" value="CYP67-like"/>
    <property type="match status" value="1"/>
</dbReference>
<keyword evidence="11" id="KW-0472">Membrane</keyword>
<evidence type="ECO:0000256" key="8">
    <source>
        <dbReference type="ARBA" id="ARBA00023002"/>
    </source>
</evidence>
<feature type="binding site" description="axial binding residue" evidence="12">
    <location>
        <position position="444"/>
    </location>
    <ligand>
        <name>heme</name>
        <dbReference type="ChEBI" id="CHEBI:30413"/>
    </ligand>
    <ligandPart>
        <name>Fe</name>
        <dbReference type="ChEBI" id="CHEBI:18248"/>
    </ligandPart>
</feature>
<dbReference type="GO" id="GO:1902181">
    <property type="term" value="P:verruculogen biosynthetic process"/>
    <property type="evidence" value="ECO:0007669"/>
    <property type="project" value="UniProtKB-ARBA"/>
</dbReference>
<accession>A0A5N6UIB4</accession>
<evidence type="ECO:0000256" key="5">
    <source>
        <dbReference type="ARBA" id="ARBA00022692"/>
    </source>
</evidence>
<evidence type="ECO:0000256" key="9">
    <source>
        <dbReference type="ARBA" id="ARBA00023004"/>
    </source>
</evidence>
<dbReference type="InterPro" id="IPR001128">
    <property type="entry name" value="Cyt_P450"/>
</dbReference>
<evidence type="ECO:0000256" key="12">
    <source>
        <dbReference type="PIRSR" id="PIRSR602401-1"/>
    </source>
</evidence>
<dbReference type="PRINTS" id="PR00385">
    <property type="entry name" value="P450"/>
</dbReference>
<evidence type="ECO:0000256" key="1">
    <source>
        <dbReference type="ARBA" id="ARBA00001971"/>
    </source>
</evidence>
<reference evidence="14 15" key="1">
    <citation type="submission" date="2019-04" db="EMBL/GenBank/DDBJ databases">
        <title>Friends and foes A comparative genomics study of 23 Aspergillus species from section Flavi.</title>
        <authorList>
            <consortium name="DOE Joint Genome Institute"/>
            <person name="Kjaerbolling I."/>
            <person name="Vesth T."/>
            <person name="Frisvad J.C."/>
            <person name="Nybo J.L."/>
            <person name="Theobald S."/>
            <person name="Kildgaard S."/>
            <person name="Isbrandt T."/>
            <person name="Kuo A."/>
            <person name="Sato A."/>
            <person name="Lyhne E.K."/>
            <person name="Kogle M.E."/>
            <person name="Wiebenga A."/>
            <person name="Kun R.S."/>
            <person name="Lubbers R.J."/>
            <person name="Makela M.R."/>
            <person name="Barry K."/>
            <person name="Chovatia M."/>
            <person name="Clum A."/>
            <person name="Daum C."/>
            <person name="Haridas S."/>
            <person name="He G."/>
            <person name="LaButti K."/>
            <person name="Lipzen A."/>
            <person name="Mondo S."/>
            <person name="Riley R."/>
            <person name="Salamov A."/>
            <person name="Simmons B.A."/>
            <person name="Magnuson J.K."/>
            <person name="Henrissat B."/>
            <person name="Mortensen U.H."/>
            <person name="Larsen T.O."/>
            <person name="Devries R.P."/>
            <person name="Grigoriev I.V."/>
            <person name="Machida M."/>
            <person name="Baker S.E."/>
            <person name="Andersen M.R."/>
        </authorList>
    </citation>
    <scope>NUCLEOTIDE SEQUENCE [LARGE SCALE GENOMIC DNA]</scope>
    <source>
        <strain evidence="14 15">CBS 117626</strain>
    </source>
</reference>
<keyword evidence="15" id="KW-1185">Reference proteome</keyword>
<gene>
    <name evidence="14" type="ORF">BDV40DRAFT_291888</name>
</gene>
<comment type="similarity">
    <text evidence="3 13">Belongs to the cytochrome P450 family.</text>
</comment>
<protein>
    <submittedName>
        <fullName evidence="14">Cytochrome P450</fullName>
    </submittedName>
</protein>
<comment type="subcellular location">
    <subcellularLocation>
        <location evidence="2">Membrane</location>
    </subcellularLocation>
</comment>
<dbReference type="GO" id="GO:0016705">
    <property type="term" value="F:oxidoreductase activity, acting on paired donors, with incorporation or reduction of molecular oxygen"/>
    <property type="evidence" value="ECO:0007669"/>
    <property type="project" value="InterPro"/>
</dbReference>
<organism evidence="14 15">
    <name type="scientific">Aspergillus tamarii</name>
    <dbReference type="NCBI Taxonomy" id="41984"/>
    <lineage>
        <taxon>Eukaryota</taxon>
        <taxon>Fungi</taxon>
        <taxon>Dikarya</taxon>
        <taxon>Ascomycota</taxon>
        <taxon>Pezizomycotina</taxon>
        <taxon>Eurotiomycetes</taxon>
        <taxon>Eurotiomycetidae</taxon>
        <taxon>Eurotiales</taxon>
        <taxon>Aspergillaceae</taxon>
        <taxon>Aspergillus</taxon>
        <taxon>Aspergillus subgen. Circumdati</taxon>
    </lineage>
</organism>
<keyword evidence="4 12" id="KW-0349">Heme</keyword>
<sequence>MIVILCVGLLAIIYLPLLIVYRLYFHPLAKIPGPLLGKITDWYAAWYAFKGTGHIKLWRAHQKYGTAIRYGPNSVSICSQRGLVDIYSAKANVRKDNSYVVMSLSGRTPNALSCIDKTLHAFRRKIMLHAFTDNALKEVQDRILPHIRSFCATLGTSPINEVGLDNVWGPSVDIAPLCDYLAFDVSSDLSYGRSLSMLENDRYRYVPKLTRMLNRRNATRMVQRQVSRSKLDRLLLASLINKIRDFYTWVQHQGRERILLGNNISTKDCFHYMFNAVDPKTGQGFTNEELCIEALLLVVAGSDTVSANLGAVLFHLAHNQQALQKATIEVRSCFRQVEEIRLGSQLKSCYYLYACISESMRISPSSSNLAPRRVLDGGIIADGYYMPEGTVIGTPIYSIHHNEEYFPKSFKYVPERWLKDQTTTEDYQKAQAAFCPFSIGPRSCMAKNLAWAELTLTIARVLFLYDIRLPPNHCQDEPGCCSSVPMDQSPEYKLRAWVVAAKEGPSLQFRARNITQESRDLS</sequence>
<keyword evidence="6 12" id="KW-0479">Metal-binding</keyword>
<evidence type="ECO:0000256" key="6">
    <source>
        <dbReference type="ARBA" id="ARBA00022723"/>
    </source>
</evidence>
<dbReference type="InterPro" id="IPR017972">
    <property type="entry name" value="Cyt_P450_CS"/>
</dbReference>
<dbReference type="PROSITE" id="PS00086">
    <property type="entry name" value="CYTOCHROME_P450"/>
    <property type="match status" value="1"/>
</dbReference>
<evidence type="ECO:0000256" key="13">
    <source>
        <dbReference type="RuleBase" id="RU000461"/>
    </source>
</evidence>
<dbReference type="InterPro" id="IPR036396">
    <property type="entry name" value="Cyt_P450_sf"/>
</dbReference>
<dbReference type="PANTHER" id="PTHR24305">
    <property type="entry name" value="CYTOCHROME P450"/>
    <property type="match status" value="1"/>
</dbReference>
<keyword evidence="7" id="KW-1133">Transmembrane helix</keyword>
<dbReference type="AlphaFoldDB" id="A0A5N6UIB4"/>
<dbReference type="GO" id="GO:0005506">
    <property type="term" value="F:iron ion binding"/>
    <property type="evidence" value="ECO:0007669"/>
    <property type="project" value="InterPro"/>
</dbReference>
<dbReference type="GO" id="GO:0020037">
    <property type="term" value="F:heme binding"/>
    <property type="evidence" value="ECO:0007669"/>
    <property type="project" value="InterPro"/>
</dbReference>
<dbReference type="OrthoDB" id="1470350at2759"/>
<evidence type="ECO:0000256" key="3">
    <source>
        <dbReference type="ARBA" id="ARBA00010617"/>
    </source>
</evidence>
<comment type="cofactor">
    <cofactor evidence="1 12">
        <name>heme</name>
        <dbReference type="ChEBI" id="CHEBI:30413"/>
    </cofactor>
</comment>
<dbReference type="Pfam" id="PF00067">
    <property type="entry name" value="p450"/>
    <property type="match status" value="1"/>
</dbReference>
<proteinExistence type="inferred from homology"/>
<evidence type="ECO:0000313" key="14">
    <source>
        <dbReference type="EMBL" id="KAE8158367.1"/>
    </source>
</evidence>
<evidence type="ECO:0000256" key="10">
    <source>
        <dbReference type="ARBA" id="ARBA00023033"/>
    </source>
</evidence>